<keyword evidence="10 11" id="KW-0449">Lipoprotein</keyword>
<evidence type="ECO:0000256" key="6">
    <source>
        <dbReference type="ARBA" id="ARBA00023136"/>
    </source>
</evidence>
<evidence type="ECO:0000256" key="10">
    <source>
        <dbReference type="ARBA" id="ARBA00023288"/>
    </source>
</evidence>
<keyword evidence="8 11" id="KW-0975">Bacterial flagellum</keyword>
<comment type="subunit">
    <text evidence="4 11">The basal body constitutes a major portion of the flagellar organelle and consists of four rings (L,P,S, and M) mounted on a central rod.</text>
</comment>
<dbReference type="Pfam" id="PF02107">
    <property type="entry name" value="FlgH"/>
    <property type="match status" value="1"/>
</dbReference>
<name>A0ABW3HGR9_9GAMM</name>
<evidence type="ECO:0000256" key="8">
    <source>
        <dbReference type="ARBA" id="ARBA00023143"/>
    </source>
</evidence>
<organism evidence="13 14">
    <name type="scientific">Paraperlucidibaca wandonensis</name>
    <dbReference type="NCBI Taxonomy" id="1268273"/>
    <lineage>
        <taxon>Bacteria</taxon>
        <taxon>Pseudomonadati</taxon>
        <taxon>Pseudomonadota</taxon>
        <taxon>Gammaproteobacteria</taxon>
        <taxon>Moraxellales</taxon>
        <taxon>Moraxellaceae</taxon>
        <taxon>Paraperlucidibaca</taxon>
    </lineage>
</organism>
<evidence type="ECO:0000313" key="13">
    <source>
        <dbReference type="EMBL" id="MFD0949473.1"/>
    </source>
</evidence>
<keyword evidence="13" id="KW-0282">Flagellum</keyword>
<evidence type="ECO:0000256" key="1">
    <source>
        <dbReference type="ARBA" id="ARBA00002591"/>
    </source>
</evidence>
<dbReference type="EMBL" id="JBHTIT010000001">
    <property type="protein sequence ID" value="MFD0949473.1"/>
    <property type="molecule type" value="Genomic_DNA"/>
</dbReference>
<evidence type="ECO:0000256" key="5">
    <source>
        <dbReference type="ARBA" id="ARBA00022729"/>
    </source>
</evidence>
<comment type="subcellular location">
    <subcellularLocation>
        <location evidence="11">Cell outer membrane</location>
        <topology evidence="11">Lipid-anchor</topology>
    </subcellularLocation>
    <subcellularLocation>
        <location evidence="11">Bacterial flagellum basal body</location>
    </subcellularLocation>
    <subcellularLocation>
        <location evidence="2">Membrane</location>
        <topology evidence="2">Lipid-anchor</topology>
    </subcellularLocation>
</comment>
<dbReference type="InterPro" id="IPR000527">
    <property type="entry name" value="Flag_Lring"/>
</dbReference>
<keyword evidence="13" id="KW-0966">Cell projection</keyword>
<dbReference type="PANTHER" id="PTHR34933">
    <property type="entry name" value="FLAGELLAR L-RING PROTEIN"/>
    <property type="match status" value="1"/>
</dbReference>
<evidence type="ECO:0000256" key="12">
    <source>
        <dbReference type="SAM" id="SignalP"/>
    </source>
</evidence>
<keyword evidence="6 11" id="KW-0472">Membrane</keyword>
<gene>
    <name evidence="11 13" type="primary">flgH</name>
    <name evidence="13" type="ORF">ACFQ0F_03555</name>
</gene>
<evidence type="ECO:0000256" key="9">
    <source>
        <dbReference type="ARBA" id="ARBA00023237"/>
    </source>
</evidence>
<evidence type="ECO:0000256" key="11">
    <source>
        <dbReference type="HAMAP-Rule" id="MF_00415"/>
    </source>
</evidence>
<dbReference type="PRINTS" id="PR01008">
    <property type="entry name" value="FLGLRINGFLGH"/>
</dbReference>
<proteinExistence type="inferred from homology"/>
<evidence type="ECO:0000256" key="3">
    <source>
        <dbReference type="ARBA" id="ARBA00006929"/>
    </source>
</evidence>
<keyword evidence="14" id="KW-1185">Reference proteome</keyword>
<feature type="chain" id="PRO_5046872689" description="Flagellar L-ring protein" evidence="12">
    <location>
        <begin position="26"/>
        <end position="227"/>
    </location>
</feature>
<dbReference type="HAMAP" id="MF_00415">
    <property type="entry name" value="FlgH"/>
    <property type="match status" value="1"/>
</dbReference>
<dbReference type="Proteomes" id="UP001597044">
    <property type="component" value="Unassembled WGS sequence"/>
</dbReference>
<comment type="caution">
    <text evidence="13">The sequence shown here is derived from an EMBL/GenBank/DDBJ whole genome shotgun (WGS) entry which is preliminary data.</text>
</comment>
<comment type="function">
    <text evidence="1 11">Assembles around the rod to form the L-ring and probably protects the motor/basal body from shearing forces during rotation.</text>
</comment>
<dbReference type="NCBIfam" id="NF001304">
    <property type="entry name" value="PRK00249.1-4"/>
    <property type="match status" value="1"/>
</dbReference>
<comment type="similarity">
    <text evidence="3 11">Belongs to the FlgH family.</text>
</comment>
<keyword evidence="7" id="KW-0564">Palmitate</keyword>
<accession>A0ABW3HGR9</accession>
<keyword evidence="5 11" id="KW-0732">Signal</keyword>
<dbReference type="RefSeq" id="WP_379069225.1">
    <property type="nucleotide sequence ID" value="NZ_JBHTIT010000001.1"/>
</dbReference>
<feature type="signal peptide" evidence="12">
    <location>
        <begin position="1"/>
        <end position="25"/>
    </location>
</feature>
<sequence>MKILIAVSALLMAVVSTGCSQNFLAKPGETEWAPASPTPAQPAAATAGAIFQANHNLNLFLDHRARQVGDTLTIALVERTEASKQASTDTDRSTNIEMLPPSILGGPVTINGRQILSTDISASSDFAGQGKSSQSNRLSGNITVTVYEVLANGNLRVRGEKWLTLNQGQEFIRVSGTIRPVDLAPDNSVPSYKLADARITYSGTGVIDEANSMGWLARLFQSVLSPL</sequence>
<reference evidence="14" key="1">
    <citation type="journal article" date="2019" name="Int. J. Syst. Evol. Microbiol.">
        <title>The Global Catalogue of Microorganisms (GCM) 10K type strain sequencing project: providing services to taxonomists for standard genome sequencing and annotation.</title>
        <authorList>
            <consortium name="The Broad Institute Genomics Platform"/>
            <consortium name="The Broad Institute Genome Sequencing Center for Infectious Disease"/>
            <person name="Wu L."/>
            <person name="Ma J."/>
        </authorList>
    </citation>
    <scope>NUCLEOTIDE SEQUENCE [LARGE SCALE GENOMIC DNA]</scope>
    <source>
        <strain evidence="14">CCUG 63419</strain>
    </source>
</reference>
<evidence type="ECO:0000313" key="14">
    <source>
        <dbReference type="Proteomes" id="UP001597044"/>
    </source>
</evidence>
<evidence type="ECO:0000256" key="2">
    <source>
        <dbReference type="ARBA" id="ARBA00004635"/>
    </source>
</evidence>
<keyword evidence="9 11" id="KW-0998">Cell outer membrane</keyword>
<evidence type="ECO:0000256" key="7">
    <source>
        <dbReference type="ARBA" id="ARBA00023139"/>
    </source>
</evidence>
<dbReference type="PROSITE" id="PS51257">
    <property type="entry name" value="PROKAR_LIPOPROTEIN"/>
    <property type="match status" value="1"/>
</dbReference>
<protein>
    <recommendedName>
        <fullName evidence="11">Flagellar L-ring protein</fullName>
    </recommendedName>
    <alternativeName>
        <fullName evidence="11">Basal body L-ring protein</fullName>
    </alternativeName>
</protein>
<dbReference type="PANTHER" id="PTHR34933:SF1">
    <property type="entry name" value="FLAGELLAR L-RING PROTEIN"/>
    <property type="match status" value="1"/>
</dbReference>
<keyword evidence="13" id="KW-0969">Cilium</keyword>
<evidence type="ECO:0000256" key="4">
    <source>
        <dbReference type="ARBA" id="ARBA00011439"/>
    </source>
</evidence>